<evidence type="ECO:0000313" key="1">
    <source>
        <dbReference type="EMBL" id="VWC29885.1"/>
    </source>
</evidence>
<dbReference type="RefSeq" id="WP_043292639.1">
    <property type="nucleotide sequence ID" value="NZ_CABVPP010000085.1"/>
</dbReference>
<dbReference type="Proteomes" id="UP000494162">
    <property type="component" value="Unassembled WGS sequence"/>
</dbReference>
<accession>A0A6P2R510</accession>
<organism evidence="1 2">
    <name type="scientific">Burkholderia pseudomultivorans</name>
    <dbReference type="NCBI Taxonomy" id="1207504"/>
    <lineage>
        <taxon>Bacteria</taxon>
        <taxon>Pseudomonadati</taxon>
        <taxon>Pseudomonadota</taxon>
        <taxon>Betaproteobacteria</taxon>
        <taxon>Burkholderiales</taxon>
        <taxon>Burkholderiaceae</taxon>
        <taxon>Burkholderia</taxon>
        <taxon>Burkholderia cepacia complex</taxon>
    </lineage>
</organism>
<sequence length="83" mass="9205">MSGDVFYASKCSLVMLLNVLPDHSTLLKRVQISGALVIADSVSETNPATSRVRAFVASTSVTTLQFDLLHLPFYRRHVLDARR</sequence>
<dbReference type="EMBL" id="CABVPP010000085">
    <property type="protein sequence ID" value="VWC29885.1"/>
    <property type="molecule type" value="Genomic_DNA"/>
</dbReference>
<reference evidence="1 2" key="1">
    <citation type="submission" date="2019-09" db="EMBL/GenBank/DDBJ databases">
        <authorList>
            <person name="Depoorter E."/>
        </authorList>
    </citation>
    <scope>NUCLEOTIDE SEQUENCE [LARGE SCALE GENOMIC DNA]</scope>
    <source>
        <strain evidence="1">LMG 26883</strain>
    </source>
</reference>
<dbReference type="GeneID" id="93173409"/>
<gene>
    <name evidence="1" type="ORF">BPS26883_06347</name>
</gene>
<protein>
    <submittedName>
        <fullName evidence="1">Uncharacterized protein</fullName>
    </submittedName>
</protein>
<evidence type="ECO:0000313" key="2">
    <source>
        <dbReference type="Proteomes" id="UP000494162"/>
    </source>
</evidence>
<proteinExistence type="predicted"/>
<name>A0A6P2R510_9BURK</name>
<dbReference type="AlphaFoldDB" id="A0A6P2R510"/>